<comment type="subcellular location">
    <subcellularLocation>
        <location evidence="6">Nucleus</location>
    </subcellularLocation>
</comment>
<sequence length="915" mass="104177">MGIDLEQPSGEYHKEDSRLNVNVNVVDGVDEGNNEDGAIGCSFTTVGIDKENAGPNVNGGASNCINKECAGNGINLNSSKILEPHDGMEFDSKEDAFSFYKEYAKSVGFAAIIKASRRSRISGKFIDAKFACTRYGNKRESGTIETQEPVSNTGGIANLPVKRKRGRINLSWAKTDCKACLHVKRRQDGRWIISNFIKEHNHEIFPDQAYYFRGHRNLDLGSSNVDALHAIRARTKKMYVTMSRKSGGNKKVDNQKGDRNQEGNGKYLALYEGDAQALLDHFMYMQDENPSFFYAIDLNEEHRLRNVFWVDAKGRLDYSNFSDVVLFDTTHIKNEYKLPFAPFIGVNHHFQFLLLGCALLCDESKSTYTWLMQAWVRAMGRRAPKVILTDQDTALKEAIAAVLPDSHHCFCLWHILGKIPEKLSHVIRQHEIFGTKFNKCVLRSWTNDQFEKRWWKMVERFNLSGDSWFLSVYEDRERWVPTYMNDVFLAGISTIQRSESINCFFDKHLQRKTTLKEFLEQYKVILQEKCEEEAKADFEMLHKQPGLKSPSPFGKQMATLYTHALFKKFQGEVLGVVACHPRKEREDGPRKTFRVQDFEENHDFIVIWNETTADASCSCHSFEFNGFLCRHVMIVLQICGVHSIPSQYILKRWTKDAKNRQTSREFSDVVDSRVKRYNSLCQRAFHLGDEGSLSQESYNIALNALDEALRKCESLNNLAQSVIEPNSPLINGPQEDNEGNSSWGATKKSSTSKKRQPQLEPEVITIGIQNSWQQMGHSNTRAPSLDCSYESQQTVQEMEQLNSRAHNLDGYFGTQQIVEGMGQLNSIAAGRNDYYSNQHSMQGLGQLNSIAPIHDAHYVTPQKMHGMGQLHFRQQMIPSCFDAQDGLQDMDQSNGGPTLLHGMASKHIHPKHLPH</sequence>
<dbReference type="GO" id="GO:0005634">
    <property type="term" value="C:nucleus"/>
    <property type="evidence" value="ECO:0007669"/>
    <property type="project" value="UniProtKB-SubCell"/>
</dbReference>
<protein>
    <recommendedName>
        <fullName evidence="6">Protein FAR1-RELATED SEQUENCE</fullName>
    </recommendedName>
</protein>
<dbReference type="PANTHER" id="PTHR31669">
    <property type="entry name" value="PROTEIN FAR1-RELATED SEQUENCE 10-RELATED"/>
    <property type="match status" value="1"/>
</dbReference>
<dbReference type="InterPro" id="IPR006564">
    <property type="entry name" value="Znf_PMZ"/>
</dbReference>
<dbReference type="AlphaFoldDB" id="A0AAD7L126"/>
<dbReference type="Pfam" id="PF03101">
    <property type="entry name" value="FAR1"/>
    <property type="match status" value="1"/>
</dbReference>
<feature type="region of interest" description="Disordered" evidence="7">
    <location>
        <begin position="724"/>
        <end position="760"/>
    </location>
</feature>
<keyword evidence="10" id="KW-1185">Reference proteome</keyword>
<feature type="compositionally biased region" description="Basic residues" evidence="7">
    <location>
        <begin position="904"/>
        <end position="915"/>
    </location>
</feature>
<dbReference type="KEGG" id="qsa:O6P43_029819"/>
<evidence type="ECO:0000313" key="10">
    <source>
        <dbReference type="Proteomes" id="UP001163823"/>
    </source>
</evidence>
<dbReference type="GO" id="GO:0008270">
    <property type="term" value="F:zinc ion binding"/>
    <property type="evidence" value="ECO:0007669"/>
    <property type="project" value="UniProtKB-UniRule"/>
</dbReference>
<feature type="compositionally biased region" description="Polar residues" evidence="7">
    <location>
        <begin position="739"/>
        <end position="749"/>
    </location>
</feature>
<name>A0AAD7L126_QUISA</name>
<feature type="region of interest" description="Disordered" evidence="7">
    <location>
        <begin position="890"/>
        <end position="915"/>
    </location>
</feature>
<comment type="caution">
    <text evidence="9">The sequence shown here is derived from an EMBL/GenBank/DDBJ whole genome shotgun (WGS) entry which is preliminary data.</text>
</comment>
<proteinExistence type="inferred from homology"/>
<dbReference type="Pfam" id="PF04434">
    <property type="entry name" value="SWIM"/>
    <property type="match status" value="1"/>
</dbReference>
<dbReference type="GO" id="GO:0006355">
    <property type="term" value="P:regulation of DNA-templated transcription"/>
    <property type="evidence" value="ECO:0007669"/>
    <property type="project" value="UniProtKB-UniRule"/>
</dbReference>
<organism evidence="9 10">
    <name type="scientific">Quillaja saponaria</name>
    <name type="common">Soap bark tree</name>
    <dbReference type="NCBI Taxonomy" id="32244"/>
    <lineage>
        <taxon>Eukaryota</taxon>
        <taxon>Viridiplantae</taxon>
        <taxon>Streptophyta</taxon>
        <taxon>Embryophyta</taxon>
        <taxon>Tracheophyta</taxon>
        <taxon>Spermatophyta</taxon>
        <taxon>Magnoliopsida</taxon>
        <taxon>eudicotyledons</taxon>
        <taxon>Gunneridae</taxon>
        <taxon>Pentapetalae</taxon>
        <taxon>rosids</taxon>
        <taxon>fabids</taxon>
        <taxon>Fabales</taxon>
        <taxon>Quillajaceae</taxon>
        <taxon>Quillaja</taxon>
    </lineage>
</organism>
<comment type="similarity">
    <text evidence="1 6">Belongs to the FHY3/FAR1 family.</text>
</comment>
<feature type="domain" description="SWIM-type" evidence="8">
    <location>
        <begin position="604"/>
        <end position="640"/>
    </location>
</feature>
<evidence type="ECO:0000256" key="7">
    <source>
        <dbReference type="SAM" id="MobiDB-lite"/>
    </source>
</evidence>
<evidence type="ECO:0000259" key="8">
    <source>
        <dbReference type="PROSITE" id="PS50966"/>
    </source>
</evidence>
<gene>
    <name evidence="9" type="ORF">O6P43_029819</name>
</gene>
<feature type="compositionally biased region" description="Basic and acidic residues" evidence="7">
    <location>
        <begin position="250"/>
        <end position="261"/>
    </location>
</feature>
<keyword evidence="3 5" id="KW-0863">Zinc-finger</keyword>
<dbReference type="Proteomes" id="UP001163823">
    <property type="component" value="Chromosome 12"/>
</dbReference>
<dbReference type="PROSITE" id="PS50966">
    <property type="entry name" value="ZF_SWIM"/>
    <property type="match status" value="1"/>
</dbReference>
<dbReference type="PANTHER" id="PTHR31669:SF62">
    <property type="entry name" value="PROTEIN FAR1-RELATED SEQUENCE 1"/>
    <property type="match status" value="1"/>
</dbReference>
<evidence type="ECO:0000256" key="5">
    <source>
        <dbReference type="PROSITE-ProRule" id="PRU00325"/>
    </source>
</evidence>
<reference evidence="9" key="1">
    <citation type="journal article" date="2023" name="Science">
        <title>Elucidation of the pathway for biosynthesis of saponin adjuvants from the soapbark tree.</title>
        <authorList>
            <person name="Reed J."/>
            <person name="Orme A."/>
            <person name="El-Demerdash A."/>
            <person name="Owen C."/>
            <person name="Martin L.B.B."/>
            <person name="Misra R.C."/>
            <person name="Kikuchi S."/>
            <person name="Rejzek M."/>
            <person name="Martin A.C."/>
            <person name="Harkess A."/>
            <person name="Leebens-Mack J."/>
            <person name="Louveau T."/>
            <person name="Stephenson M.J."/>
            <person name="Osbourn A."/>
        </authorList>
    </citation>
    <scope>NUCLEOTIDE SEQUENCE</scope>
    <source>
        <strain evidence="9">S10</strain>
    </source>
</reference>
<keyword evidence="4 6" id="KW-0862">Zinc</keyword>
<accession>A0AAD7L126</accession>
<dbReference type="EMBL" id="JARAOO010000012">
    <property type="protein sequence ID" value="KAJ7949491.1"/>
    <property type="molecule type" value="Genomic_DNA"/>
</dbReference>
<keyword evidence="6" id="KW-0539">Nucleus</keyword>
<evidence type="ECO:0000256" key="2">
    <source>
        <dbReference type="ARBA" id="ARBA00022723"/>
    </source>
</evidence>
<dbReference type="InterPro" id="IPR031052">
    <property type="entry name" value="FHY3/FAR1"/>
</dbReference>
<evidence type="ECO:0000256" key="1">
    <source>
        <dbReference type="ARBA" id="ARBA00005889"/>
    </source>
</evidence>
<evidence type="ECO:0000256" key="4">
    <source>
        <dbReference type="ARBA" id="ARBA00022833"/>
    </source>
</evidence>
<keyword evidence="2 6" id="KW-0479">Metal-binding</keyword>
<evidence type="ECO:0000256" key="6">
    <source>
        <dbReference type="RuleBase" id="RU367018"/>
    </source>
</evidence>
<dbReference type="InterPro" id="IPR007527">
    <property type="entry name" value="Znf_SWIM"/>
</dbReference>
<evidence type="ECO:0000313" key="9">
    <source>
        <dbReference type="EMBL" id="KAJ7949491.1"/>
    </source>
</evidence>
<dbReference type="InterPro" id="IPR004330">
    <property type="entry name" value="FAR1_DNA_bnd_dom"/>
</dbReference>
<dbReference type="Pfam" id="PF10551">
    <property type="entry name" value="MULE"/>
    <property type="match status" value="1"/>
</dbReference>
<dbReference type="SMART" id="SM00575">
    <property type="entry name" value="ZnF_PMZ"/>
    <property type="match status" value="1"/>
</dbReference>
<feature type="region of interest" description="Disordered" evidence="7">
    <location>
        <begin position="243"/>
        <end position="263"/>
    </location>
</feature>
<evidence type="ECO:0000256" key="3">
    <source>
        <dbReference type="ARBA" id="ARBA00022771"/>
    </source>
</evidence>
<comment type="function">
    <text evidence="6">Putative transcription activator involved in regulating light control of development.</text>
</comment>
<dbReference type="InterPro" id="IPR018289">
    <property type="entry name" value="MULE_transposase_dom"/>
</dbReference>